<sequence>MANVATMHAQRLAQKPPKTHHESSCSLLANAAPHAFIFMTHASPFVSLNTCAIAIAVAVAVAQAPSSKPEILREAWLGVHCFQSPRFASRRWLKSRTWIGARCILIHGSVTRHGPVCLSVGLGRVDRLGLRCAASGNSLVQQALSLDQVGAHPGGEIVNAESSPES</sequence>
<dbReference type="VEuPathDB" id="FungiDB:UMAG_04772"/>
<organism evidence="2 3">
    <name type="scientific">Mycosarcoma maydis</name>
    <name type="common">Corn smut fungus</name>
    <name type="synonym">Ustilago maydis</name>
    <dbReference type="NCBI Taxonomy" id="5270"/>
    <lineage>
        <taxon>Eukaryota</taxon>
        <taxon>Fungi</taxon>
        <taxon>Dikarya</taxon>
        <taxon>Basidiomycota</taxon>
        <taxon>Ustilaginomycotina</taxon>
        <taxon>Ustilaginomycetes</taxon>
        <taxon>Ustilaginales</taxon>
        <taxon>Ustilaginaceae</taxon>
        <taxon>Mycosarcoma</taxon>
    </lineage>
</organism>
<protein>
    <submittedName>
        <fullName evidence="2">Uncharacterized protein</fullName>
    </submittedName>
</protein>
<gene>
    <name evidence="2" type="ORF">UMAG_04772</name>
</gene>
<name>A0A0D1CIB9_MYCMD</name>
<dbReference type="Proteomes" id="UP000000561">
    <property type="component" value="Chromosome 17"/>
</dbReference>
<feature type="region of interest" description="Disordered" evidence="1">
    <location>
        <begin position="1"/>
        <end position="21"/>
    </location>
</feature>
<evidence type="ECO:0000313" key="3">
    <source>
        <dbReference type="Proteomes" id="UP000000561"/>
    </source>
</evidence>
<dbReference type="EMBL" id="CM003156">
    <property type="protein sequence ID" value="KIS66708.1"/>
    <property type="molecule type" value="Genomic_DNA"/>
</dbReference>
<dbReference type="RefSeq" id="XP_011391641.1">
    <property type="nucleotide sequence ID" value="XM_011393339.1"/>
</dbReference>
<dbReference type="InParanoid" id="A0A0D1CIB9"/>
<proteinExistence type="predicted"/>
<dbReference type="AlphaFoldDB" id="A0A0D1CIB9"/>
<accession>A0A0D1CIB9</accession>
<dbReference type="KEGG" id="uma:UMAG_04772"/>
<keyword evidence="3" id="KW-1185">Reference proteome</keyword>
<evidence type="ECO:0000256" key="1">
    <source>
        <dbReference type="SAM" id="MobiDB-lite"/>
    </source>
</evidence>
<evidence type="ECO:0000313" key="2">
    <source>
        <dbReference type="EMBL" id="KIS66708.1"/>
    </source>
</evidence>
<reference evidence="2 3" key="1">
    <citation type="journal article" date="2006" name="Nature">
        <title>Insights from the genome of the biotrophic fungal plant pathogen Ustilago maydis.</title>
        <authorList>
            <person name="Kamper J."/>
            <person name="Kahmann R."/>
            <person name="Bolker M."/>
            <person name="Ma L.J."/>
            <person name="Brefort T."/>
            <person name="Saville B.J."/>
            <person name="Banuett F."/>
            <person name="Kronstad J.W."/>
            <person name="Gold S.E."/>
            <person name="Muller O."/>
            <person name="Perlin M.H."/>
            <person name="Wosten H.A."/>
            <person name="de Vries R."/>
            <person name="Ruiz-Herrera J."/>
            <person name="Reynaga-Pena C.G."/>
            <person name="Snetselaar K."/>
            <person name="McCann M."/>
            <person name="Perez-Martin J."/>
            <person name="Feldbrugge M."/>
            <person name="Basse C.W."/>
            <person name="Steinberg G."/>
            <person name="Ibeas J.I."/>
            <person name="Holloman W."/>
            <person name="Guzman P."/>
            <person name="Farman M."/>
            <person name="Stajich J.E."/>
            <person name="Sentandreu R."/>
            <person name="Gonzalez-Prieto J.M."/>
            <person name="Kennell J.C."/>
            <person name="Molina L."/>
            <person name="Schirawski J."/>
            <person name="Mendoza-Mendoza A."/>
            <person name="Greilinger D."/>
            <person name="Munch K."/>
            <person name="Rossel N."/>
            <person name="Scherer M."/>
            <person name="Vranes M."/>
            <person name="Ladendorf O."/>
            <person name="Vincon V."/>
            <person name="Fuchs U."/>
            <person name="Sandrock B."/>
            <person name="Meng S."/>
            <person name="Ho E.C."/>
            <person name="Cahill M.J."/>
            <person name="Boyce K.J."/>
            <person name="Klose J."/>
            <person name="Klosterman S.J."/>
            <person name="Deelstra H.J."/>
            <person name="Ortiz-Castellanos L."/>
            <person name="Li W."/>
            <person name="Sanchez-Alonso P."/>
            <person name="Schreier P.H."/>
            <person name="Hauser-Hahn I."/>
            <person name="Vaupel M."/>
            <person name="Koopmann E."/>
            <person name="Friedrich G."/>
            <person name="Voss H."/>
            <person name="Schluter T."/>
            <person name="Margolis J."/>
            <person name="Platt D."/>
            <person name="Swimmer C."/>
            <person name="Gnirke A."/>
            <person name="Chen F."/>
            <person name="Vysotskaia V."/>
            <person name="Mannhaupt G."/>
            <person name="Guldener U."/>
            <person name="Munsterkotter M."/>
            <person name="Haase D."/>
            <person name="Oesterheld M."/>
            <person name="Mewes H.W."/>
            <person name="Mauceli E.W."/>
            <person name="DeCaprio D."/>
            <person name="Wade C.M."/>
            <person name="Butler J."/>
            <person name="Young S."/>
            <person name="Jaffe D.B."/>
            <person name="Calvo S."/>
            <person name="Nusbaum C."/>
            <person name="Galagan J."/>
            <person name="Birren B.W."/>
        </authorList>
    </citation>
    <scope>NUCLEOTIDE SEQUENCE [LARGE SCALE GENOMIC DNA]</scope>
    <source>
        <strain evidence="3">DSM 14603 / FGSC 9021 / UM521</strain>
    </source>
</reference>
<dbReference type="GeneID" id="23564845"/>